<evidence type="ECO:0000256" key="2">
    <source>
        <dbReference type="SAM" id="Phobius"/>
    </source>
</evidence>
<dbReference type="RefSeq" id="WP_090760954.1">
    <property type="nucleotide sequence ID" value="NZ_FNFB01000003.1"/>
</dbReference>
<keyword evidence="2" id="KW-1133">Transmembrane helix</keyword>
<dbReference type="GO" id="GO:0004674">
    <property type="term" value="F:protein serine/threonine kinase activity"/>
    <property type="evidence" value="ECO:0007669"/>
    <property type="project" value="UniProtKB-KW"/>
</dbReference>
<keyword evidence="2" id="KW-0472">Membrane</keyword>
<dbReference type="InterPro" id="IPR011009">
    <property type="entry name" value="Kinase-like_dom_sf"/>
</dbReference>
<accession>A0A1G8W936</accession>
<evidence type="ECO:0000259" key="3">
    <source>
        <dbReference type="PROSITE" id="PS50011"/>
    </source>
</evidence>
<dbReference type="PANTHER" id="PTHR44329:SF214">
    <property type="entry name" value="PROTEIN KINASE DOMAIN-CONTAINING PROTEIN"/>
    <property type="match status" value="1"/>
</dbReference>
<dbReference type="Gene3D" id="1.10.510.10">
    <property type="entry name" value="Transferase(Phosphotransferase) domain 1"/>
    <property type="match status" value="1"/>
</dbReference>
<evidence type="ECO:0000313" key="5">
    <source>
        <dbReference type="Proteomes" id="UP000198683"/>
    </source>
</evidence>
<evidence type="ECO:0000256" key="1">
    <source>
        <dbReference type="SAM" id="MobiDB-lite"/>
    </source>
</evidence>
<evidence type="ECO:0000313" key="4">
    <source>
        <dbReference type="EMBL" id="SDJ74703.1"/>
    </source>
</evidence>
<dbReference type="PROSITE" id="PS50011">
    <property type="entry name" value="PROTEIN_KINASE_DOM"/>
    <property type="match status" value="1"/>
</dbReference>
<keyword evidence="4" id="KW-0808">Transferase</keyword>
<feature type="transmembrane region" description="Helical" evidence="2">
    <location>
        <begin position="477"/>
        <end position="500"/>
    </location>
</feature>
<feature type="compositionally biased region" description="Basic and acidic residues" evidence="1">
    <location>
        <begin position="274"/>
        <end position="283"/>
    </location>
</feature>
<dbReference type="EMBL" id="FNFB01000003">
    <property type="protein sequence ID" value="SDJ74703.1"/>
    <property type="molecule type" value="Genomic_DNA"/>
</dbReference>
<feature type="region of interest" description="Disordered" evidence="1">
    <location>
        <begin position="352"/>
        <end position="473"/>
    </location>
</feature>
<dbReference type="Proteomes" id="UP000198683">
    <property type="component" value="Unassembled WGS sequence"/>
</dbReference>
<feature type="region of interest" description="Disordered" evidence="1">
    <location>
        <begin position="261"/>
        <end position="302"/>
    </location>
</feature>
<dbReference type="InterPro" id="IPR051681">
    <property type="entry name" value="Ser/Thr_Kinases-Pseudokinases"/>
</dbReference>
<dbReference type="Pfam" id="PF00069">
    <property type="entry name" value="Pkinase"/>
    <property type="match status" value="1"/>
</dbReference>
<dbReference type="PANTHER" id="PTHR44329">
    <property type="entry name" value="SERINE/THREONINE-PROTEIN KINASE TNNI3K-RELATED"/>
    <property type="match status" value="1"/>
</dbReference>
<proteinExistence type="predicted"/>
<keyword evidence="4" id="KW-0418">Kinase</keyword>
<dbReference type="Gene3D" id="3.30.200.20">
    <property type="entry name" value="Phosphorylase Kinase, domain 1"/>
    <property type="match status" value="1"/>
</dbReference>
<organism evidence="4 5">
    <name type="scientific">Nonomuraea maritima</name>
    <dbReference type="NCBI Taxonomy" id="683260"/>
    <lineage>
        <taxon>Bacteria</taxon>
        <taxon>Bacillati</taxon>
        <taxon>Actinomycetota</taxon>
        <taxon>Actinomycetes</taxon>
        <taxon>Streptosporangiales</taxon>
        <taxon>Streptosporangiaceae</taxon>
        <taxon>Nonomuraea</taxon>
    </lineage>
</organism>
<keyword evidence="5" id="KW-1185">Reference proteome</keyword>
<dbReference type="InterPro" id="IPR000719">
    <property type="entry name" value="Prot_kinase_dom"/>
</dbReference>
<dbReference type="SUPFAM" id="SSF56112">
    <property type="entry name" value="Protein kinase-like (PK-like)"/>
    <property type="match status" value="1"/>
</dbReference>
<gene>
    <name evidence="4" type="ORF">SAMN05421874_10359</name>
</gene>
<reference evidence="4 5" key="1">
    <citation type="submission" date="2016-10" db="EMBL/GenBank/DDBJ databases">
        <authorList>
            <person name="de Groot N.N."/>
        </authorList>
    </citation>
    <scope>NUCLEOTIDE SEQUENCE [LARGE SCALE GENOMIC DNA]</scope>
    <source>
        <strain evidence="4 5">CGMCC 4.5681</strain>
    </source>
</reference>
<feature type="compositionally biased region" description="Low complexity" evidence="1">
    <location>
        <begin position="393"/>
        <end position="403"/>
    </location>
</feature>
<dbReference type="OrthoDB" id="3503527at2"/>
<keyword evidence="2" id="KW-0812">Transmembrane</keyword>
<sequence length="655" mass="66632">MPHVEPLRAGDPAAVGPYRLAGRLGAGGRGVVYLGRTRTGALVAVKVLHEGLVAGDRLAAAVAAARTVEPYGVARVLDASTEGRAYIVSEYVDGPSLRQSGRLTGDDLRHLAVVTATALTAVHRAGLVHGSLTPTNVLLAADGPRLTDFTLLHCLTPPHPPEQLAGTLAYAAPEQVAGPAVGAAAGAAADVFSWGAVLVFAATGTPPFGDDAPSAVIHRVLHDEPRLGDLPRALREVVAACLAKDPAARPGMRDVVLRLTASARRPTPPPAAPDWERTPDRAWDAPTLHPAPPAQMPATAPPAQAEPDVFAHAAAQETEEWDAPHGDFARPAKTGQHPVFAHPNASPLEAVPTPPPLTHHHTSPAPAAWPHHDGTGEMRAGGPSAFAAGQDSALPPTGPTATAPHHDPGDEARAGGPSAIAAGRDGPVPFATGQEHGRATEAGGGGDPLRTGESRGEHPAVPAFGQGGGDGGGRRRVLTVVVAVLAGVVVVVLGGAIWWLTPATPDTVPSPESSAEPSGRGSTRASTGRSDGAFDGGAGESSGRRGTASSTAADGGLAVVYLRPEGVRAGGCWSGGEVTLRALVRRNGGATALHYTWVVDGAPIGRSSALVAENGRRYLIAPQTLRGTGGTHEVSLRITAPAVVQRTITVTMCES</sequence>
<protein>
    <submittedName>
        <fullName evidence="4">Serine/threonine protein kinase</fullName>
    </submittedName>
</protein>
<feature type="region of interest" description="Disordered" evidence="1">
    <location>
        <begin position="501"/>
        <end position="551"/>
    </location>
</feature>
<feature type="compositionally biased region" description="Basic and acidic residues" evidence="1">
    <location>
        <begin position="404"/>
        <end position="413"/>
    </location>
</feature>
<feature type="domain" description="Protein kinase" evidence="3">
    <location>
        <begin position="18"/>
        <end position="261"/>
    </location>
</feature>
<dbReference type="AlphaFoldDB" id="A0A1G8W936"/>
<dbReference type="GO" id="GO:0005524">
    <property type="term" value="F:ATP binding"/>
    <property type="evidence" value="ECO:0007669"/>
    <property type="project" value="InterPro"/>
</dbReference>
<keyword evidence="4" id="KW-0723">Serine/threonine-protein kinase</keyword>
<feature type="compositionally biased region" description="Polar residues" evidence="1">
    <location>
        <begin position="510"/>
        <end position="529"/>
    </location>
</feature>
<name>A0A1G8W936_9ACTN</name>
<dbReference type="STRING" id="683260.SAMN05421874_10359"/>